<dbReference type="EMBL" id="JAUUTY010000004">
    <property type="protein sequence ID" value="KAK1643963.1"/>
    <property type="molecule type" value="Genomic_DNA"/>
</dbReference>
<reference evidence="1" key="1">
    <citation type="submission" date="2023-07" db="EMBL/GenBank/DDBJ databases">
        <title>A chromosome-level genome assembly of Lolium multiflorum.</title>
        <authorList>
            <person name="Chen Y."/>
            <person name="Copetti D."/>
            <person name="Kolliker R."/>
            <person name="Studer B."/>
        </authorList>
    </citation>
    <scope>NUCLEOTIDE SEQUENCE</scope>
    <source>
        <strain evidence="1">02402/16</strain>
        <tissue evidence="1">Leaf</tissue>
    </source>
</reference>
<name>A0AAD8S2Y0_LOLMU</name>
<keyword evidence="2" id="KW-1185">Reference proteome</keyword>
<sequence>MREYSEVEHSLGWAQYGPRPGPRRLVVLCFPSIEKKKHRRHTLTLPMALCDRGADPAALVGDLSSAAPAPASNAIAGPTPATVSLFASGLRQP</sequence>
<accession>A0AAD8S2Y0</accession>
<dbReference type="Proteomes" id="UP001231189">
    <property type="component" value="Unassembled WGS sequence"/>
</dbReference>
<evidence type="ECO:0000313" key="2">
    <source>
        <dbReference type="Proteomes" id="UP001231189"/>
    </source>
</evidence>
<evidence type="ECO:0000313" key="1">
    <source>
        <dbReference type="EMBL" id="KAK1643963.1"/>
    </source>
</evidence>
<organism evidence="1 2">
    <name type="scientific">Lolium multiflorum</name>
    <name type="common">Italian ryegrass</name>
    <name type="synonym">Lolium perenne subsp. multiflorum</name>
    <dbReference type="NCBI Taxonomy" id="4521"/>
    <lineage>
        <taxon>Eukaryota</taxon>
        <taxon>Viridiplantae</taxon>
        <taxon>Streptophyta</taxon>
        <taxon>Embryophyta</taxon>
        <taxon>Tracheophyta</taxon>
        <taxon>Spermatophyta</taxon>
        <taxon>Magnoliopsida</taxon>
        <taxon>Liliopsida</taxon>
        <taxon>Poales</taxon>
        <taxon>Poaceae</taxon>
        <taxon>BOP clade</taxon>
        <taxon>Pooideae</taxon>
        <taxon>Poodae</taxon>
        <taxon>Poeae</taxon>
        <taxon>Poeae Chloroplast Group 2 (Poeae type)</taxon>
        <taxon>Loliodinae</taxon>
        <taxon>Loliinae</taxon>
        <taxon>Lolium</taxon>
    </lineage>
</organism>
<dbReference type="AlphaFoldDB" id="A0AAD8S2Y0"/>
<proteinExistence type="predicted"/>
<gene>
    <name evidence="1" type="ORF">QYE76_061768</name>
</gene>
<protein>
    <submittedName>
        <fullName evidence="1">Uncharacterized protein</fullName>
    </submittedName>
</protein>
<comment type="caution">
    <text evidence="1">The sequence shown here is derived from an EMBL/GenBank/DDBJ whole genome shotgun (WGS) entry which is preliminary data.</text>
</comment>